<dbReference type="InterPro" id="IPR022093">
    <property type="entry name" value="Rad26-like_helical"/>
</dbReference>
<dbReference type="InterPro" id="IPR048379">
    <property type="entry name" value="Rad26-like_C"/>
</dbReference>
<evidence type="ECO:0008006" key="8">
    <source>
        <dbReference type="Google" id="ProtNLM"/>
    </source>
</evidence>
<evidence type="ECO:0000259" key="3">
    <source>
        <dbReference type="Pfam" id="PF12331"/>
    </source>
</evidence>
<evidence type="ECO:0000259" key="5">
    <source>
        <dbReference type="Pfam" id="PF21048"/>
    </source>
</evidence>
<reference evidence="6" key="1">
    <citation type="journal article" date="2020" name="Front. Microbiol.">
        <title>Gene regulatory networks of Penicillium echinulatum 2HH and Penicillium oxalicum 114-2 inferred by a computational biology approach.</title>
        <authorList>
            <person name="Lenz A.R."/>
            <person name="Galan-Vasquez E."/>
            <person name="Balbinot E."/>
            <person name="De Abreu F.P."/>
            <person name="De Oliveira N.S."/>
            <person name="Da Rosa L.O."/>
            <person name="De Avila E Silva S."/>
            <person name="Camassola M."/>
            <person name="Dillon A.J.P."/>
            <person name="Perez-Rueda E."/>
        </authorList>
    </citation>
    <scope>NUCLEOTIDE SEQUENCE</scope>
    <source>
        <strain evidence="6">S1M29</strain>
    </source>
</reference>
<dbReference type="Proteomes" id="UP000631181">
    <property type="component" value="Unassembled WGS sequence"/>
</dbReference>
<accession>A0A8J8W2G2</accession>
<feature type="domain" description="Rad26-like N-terminal" evidence="5">
    <location>
        <begin position="397"/>
        <end position="441"/>
    </location>
</feature>
<sequence length="794" mass="88305">MREKGGVGNFKNPCESESGQLSNNIASALPAPAGQDTVTVVSTVTRRYADSEKSIHGGGMEDIDDDYFSDDLDALPPGTLYELEQHAYQATQGPAAQQVQGRVLDTSEPVHSMQNAASLKPPPRLHTGLTNDYDTLEVGELEAEVHDNVDGQQAYVQAPSLAVSNDVWNAHGGDGAMDIDQDYGQAQSYEVKARMQQLEQEKEQMRRELAEARAQAETKAGEIAIIRSKQSRMAEEYDRQLAALRKAMADQENTHKEAVDAAMSEGKMLATENLFLQHDLAEEVHQLRSYKTKHRAPEKVAPVTPKKSRILPFRDGFDDEEIAVVSPSKSAARSKRGTPTVPGKRKRQASVDSPAPLQLSPAGEVNMMDVPTDTSGTVFDEQSRPRDTNNPTQNHLIKRIFSHRMLPDQETDIEAFAKIYFPSEPHKPVSGFIMDELARVDMGDFLLEYMYTIGQLWRRALTERFYGPVPRFMSITRFVLMMDVAPLSGLVSALVGVLQDSVEVNAVPRFKYSPAAREKARIPRATPQSDLHLEVDSTEALRLLYYMSSRLLHVKGALDDLWANIRYTFVLVMLHGSQPLKDIMVILPFLSTSIRAASFGPILPSEQDQADVQKWIIDRLSFMLSEPVTPDEGCDPYTVHEVCAMRLEVLLVLESLAFNPPAPSKDHASVILATHPTALPRLFRSMHDELDALYSSPPEQELRVAMVNGLMRLIFGVMRRHGPLINMQEKLASVSGSKQKHLVVLTRLAFCDGSVLEAGIDDETVDMAHELLEEWTNPQEAESLAEAFPSSRRD</sequence>
<evidence type="ECO:0000313" key="7">
    <source>
        <dbReference type="Proteomes" id="UP000631181"/>
    </source>
</evidence>
<dbReference type="Pfam" id="PF21048">
    <property type="entry name" value="Rad26-like_N"/>
    <property type="match status" value="1"/>
</dbReference>
<dbReference type="Pfam" id="PF12331">
    <property type="entry name" value="Rad26-like_helical_rpts"/>
    <property type="match status" value="1"/>
</dbReference>
<evidence type="ECO:0000256" key="1">
    <source>
        <dbReference type="SAM" id="Coils"/>
    </source>
</evidence>
<organism evidence="6 7">
    <name type="scientific">Penicillium ucsense</name>
    <dbReference type="NCBI Taxonomy" id="2839758"/>
    <lineage>
        <taxon>Eukaryota</taxon>
        <taxon>Fungi</taxon>
        <taxon>Dikarya</taxon>
        <taxon>Ascomycota</taxon>
        <taxon>Pezizomycotina</taxon>
        <taxon>Eurotiomycetes</taxon>
        <taxon>Eurotiomycetidae</taxon>
        <taxon>Eurotiales</taxon>
        <taxon>Aspergillaceae</taxon>
        <taxon>Penicillium</taxon>
    </lineage>
</organism>
<keyword evidence="7" id="KW-1185">Reference proteome</keyword>
<dbReference type="OrthoDB" id="5245063at2759"/>
<dbReference type="InterPro" id="IPR048380">
    <property type="entry name" value="Rad26-like_N"/>
</dbReference>
<protein>
    <recommendedName>
        <fullName evidence="8">DNA repair protein Rad26</fullName>
    </recommendedName>
</protein>
<proteinExistence type="predicted"/>
<feature type="compositionally biased region" description="Acidic residues" evidence="2">
    <location>
        <begin position="61"/>
        <end position="71"/>
    </location>
</feature>
<feature type="region of interest" description="Disordered" evidence="2">
    <location>
        <begin position="52"/>
        <end position="71"/>
    </location>
</feature>
<dbReference type="AlphaFoldDB" id="A0A8J8W2G2"/>
<evidence type="ECO:0000313" key="6">
    <source>
        <dbReference type="EMBL" id="KAF7715151.1"/>
    </source>
</evidence>
<dbReference type="Pfam" id="PF21046">
    <property type="entry name" value="Rad26-like_C"/>
    <property type="match status" value="1"/>
</dbReference>
<feature type="domain" description="Rad26-like C-terminal" evidence="4">
    <location>
        <begin position="725"/>
        <end position="788"/>
    </location>
</feature>
<gene>
    <name evidence="6" type="ORF">PECM_007325</name>
</gene>
<comment type="caution">
    <text evidence="6">The sequence shown here is derived from an EMBL/GenBank/DDBJ whole genome shotgun (WGS) entry which is preliminary data.</text>
</comment>
<evidence type="ECO:0000256" key="2">
    <source>
        <dbReference type="SAM" id="MobiDB-lite"/>
    </source>
</evidence>
<feature type="region of interest" description="Disordered" evidence="2">
    <location>
        <begin position="326"/>
        <end position="367"/>
    </location>
</feature>
<feature type="coiled-coil region" evidence="1">
    <location>
        <begin position="188"/>
        <end position="261"/>
    </location>
</feature>
<keyword evidence="1" id="KW-0175">Coiled coil</keyword>
<feature type="domain" description="Rad26-like helical repeats" evidence="3">
    <location>
        <begin position="497"/>
        <end position="718"/>
    </location>
</feature>
<dbReference type="EMBL" id="WIWV01000066">
    <property type="protein sequence ID" value="KAF7715151.1"/>
    <property type="molecule type" value="Genomic_DNA"/>
</dbReference>
<name>A0A8J8W2G2_9EURO</name>
<evidence type="ECO:0000259" key="4">
    <source>
        <dbReference type="Pfam" id="PF21046"/>
    </source>
</evidence>